<dbReference type="InParanoid" id="D8R0N4"/>
<evidence type="ECO:0000313" key="5">
    <source>
        <dbReference type="Proteomes" id="UP000001514"/>
    </source>
</evidence>
<dbReference type="HOGENOM" id="CLU_061288_22_1_1"/>
<feature type="domain" description="EF-hand" evidence="3">
    <location>
        <begin position="89"/>
        <end position="123"/>
    </location>
</feature>
<dbReference type="SUPFAM" id="SSF47473">
    <property type="entry name" value="EF-hand"/>
    <property type="match status" value="1"/>
</dbReference>
<dbReference type="InterPro" id="IPR050230">
    <property type="entry name" value="CALM/Myosin/TropC-like"/>
</dbReference>
<accession>D8R0N4</accession>
<dbReference type="CDD" id="cd00051">
    <property type="entry name" value="EFh"/>
    <property type="match status" value="1"/>
</dbReference>
<dbReference type="eggNOG" id="KOG0027">
    <property type="taxonomic scope" value="Eukaryota"/>
</dbReference>
<feature type="domain" description="EF-hand" evidence="3">
    <location>
        <begin position="53"/>
        <end position="88"/>
    </location>
</feature>
<keyword evidence="5" id="KW-1185">Reference proteome</keyword>
<gene>
    <name evidence="4" type="ORF">SELMODRAFT_81875</name>
</gene>
<name>D8R0N4_SELML</name>
<dbReference type="STRING" id="88036.D8R0N4"/>
<protein>
    <recommendedName>
        <fullName evidence="3">EF-hand domain-containing protein</fullName>
    </recommendedName>
</protein>
<evidence type="ECO:0000313" key="4">
    <source>
        <dbReference type="EMBL" id="EFJ34612.1"/>
    </source>
</evidence>
<dbReference type="InterPro" id="IPR018247">
    <property type="entry name" value="EF_Hand_1_Ca_BS"/>
</dbReference>
<evidence type="ECO:0000256" key="1">
    <source>
        <dbReference type="ARBA" id="ARBA00022737"/>
    </source>
</evidence>
<feature type="non-terminal residue" evidence="4">
    <location>
        <position position="1"/>
    </location>
</feature>
<dbReference type="SMART" id="SM00054">
    <property type="entry name" value="EFh"/>
    <property type="match status" value="2"/>
</dbReference>
<dbReference type="Pfam" id="PF13499">
    <property type="entry name" value="EF-hand_7"/>
    <property type="match status" value="1"/>
</dbReference>
<dbReference type="EMBL" id="GL377569">
    <property type="protein sequence ID" value="EFJ34612.1"/>
    <property type="molecule type" value="Genomic_DNA"/>
</dbReference>
<dbReference type="PROSITE" id="PS00018">
    <property type="entry name" value="EF_HAND_1"/>
    <property type="match status" value="2"/>
</dbReference>
<reference evidence="4 5" key="1">
    <citation type="journal article" date="2011" name="Science">
        <title>The Selaginella genome identifies genetic changes associated with the evolution of vascular plants.</title>
        <authorList>
            <person name="Banks J.A."/>
            <person name="Nishiyama T."/>
            <person name="Hasebe M."/>
            <person name="Bowman J.L."/>
            <person name="Gribskov M."/>
            <person name="dePamphilis C."/>
            <person name="Albert V.A."/>
            <person name="Aono N."/>
            <person name="Aoyama T."/>
            <person name="Ambrose B.A."/>
            <person name="Ashton N.W."/>
            <person name="Axtell M.J."/>
            <person name="Barker E."/>
            <person name="Barker M.S."/>
            <person name="Bennetzen J.L."/>
            <person name="Bonawitz N.D."/>
            <person name="Chapple C."/>
            <person name="Cheng C."/>
            <person name="Correa L.G."/>
            <person name="Dacre M."/>
            <person name="DeBarry J."/>
            <person name="Dreyer I."/>
            <person name="Elias M."/>
            <person name="Engstrom E.M."/>
            <person name="Estelle M."/>
            <person name="Feng L."/>
            <person name="Finet C."/>
            <person name="Floyd S.K."/>
            <person name="Frommer W.B."/>
            <person name="Fujita T."/>
            <person name="Gramzow L."/>
            <person name="Gutensohn M."/>
            <person name="Harholt J."/>
            <person name="Hattori M."/>
            <person name="Heyl A."/>
            <person name="Hirai T."/>
            <person name="Hiwatashi Y."/>
            <person name="Ishikawa M."/>
            <person name="Iwata M."/>
            <person name="Karol K.G."/>
            <person name="Koehler B."/>
            <person name="Kolukisaoglu U."/>
            <person name="Kubo M."/>
            <person name="Kurata T."/>
            <person name="Lalonde S."/>
            <person name="Li K."/>
            <person name="Li Y."/>
            <person name="Litt A."/>
            <person name="Lyons E."/>
            <person name="Manning G."/>
            <person name="Maruyama T."/>
            <person name="Michael T.P."/>
            <person name="Mikami K."/>
            <person name="Miyazaki S."/>
            <person name="Morinaga S."/>
            <person name="Murata T."/>
            <person name="Mueller-Roeber B."/>
            <person name="Nelson D.R."/>
            <person name="Obara M."/>
            <person name="Oguri Y."/>
            <person name="Olmstead R.G."/>
            <person name="Onodera N."/>
            <person name="Petersen B.L."/>
            <person name="Pils B."/>
            <person name="Prigge M."/>
            <person name="Rensing S.A."/>
            <person name="Riano-Pachon D.M."/>
            <person name="Roberts A.W."/>
            <person name="Sato Y."/>
            <person name="Scheller H.V."/>
            <person name="Schulz B."/>
            <person name="Schulz C."/>
            <person name="Shakirov E.V."/>
            <person name="Shibagaki N."/>
            <person name="Shinohara N."/>
            <person name="Shippen D.E."/>
            <person name="Soerensen I."/>
            <person name="Sotooka R."/>
            <person name="Sugimoto N."/>
            <person name="Sugita M."/>
            <person name="Sumikawa N."/>
            <person name="Tanurdzic M."/>
            <person name="Theissen G."/>
            <person name="Ulvskov P."/>
            <person name="Wakazuki S."/>
            <person name="Weng J.K."/>
            <person name="Willats W.W."/>
            <person name="Wipf D."/>
            <person name="Wolf P.G."/>
            <person name="Yang L."/>
            <person name="Zimmer A.D."/>
            <person name="Zhu Q."/>
            <person name="Mitros T."/>
            <person name="Hellsten U."/>
            <person name="Loque D."/>
            <person name="Otillar R."/>
            <person name="Salamov A."/>
            <person name="Schmutz J."/>
            <person name="Shapiro H."/>
            <person name="Lindquist E."/>
            <person name="Lucas S."/>
            <person name="Rokhsar D."/>
            <person name="Grigoriev I.V."/>
        </authorList>
    </citation>
    <scope>NUCLEOTIDE SEQUENCE [LARGE SCALE GENOMIC DNA]</scope>
</reference>
<dbReference type="PANTHER" id="PTHR23048">
    <property type="entry name" value="MYOSIN LIGHT CHAIN 1, 3"/>
    <property type="match status" value="1"/>
</dbReference>
<dbReference type="OrthoDB" id="26525at2759"/>
<dbReference type="Gramene" id="EFJ34612">
    <property type="protein sequence ID" value="EFJ34612"/>
    <property type="gene ID" value="SELMODRAFT_81875"/>
</dbReference>
<dbReference type="InterPro" id="IPR011992">
    <property type="entry name" value="EF-hand-dom_pair"/>
</dbReference>
<evidence type="ECO:0000259" key="3">
    <source>
        <dbReference type="PROSITE" id="PS50222"/>
    </source>
</evidence>
<keyword evidence="2" id="KW-0106">Calcium</keyword>
<dbReference type="PROSITE" id="PS50222">
    <property type="entry name" value="EF_HAND_2"/>
    <property type="match status" value="2"/>
</dbReference>
<dbReference type="KEGG" id="smo:SELMODRAFT_81875"/>
<dbReference type="GO" id="GO:0030234">
    <property type="term" value="F:enzyme regulator activity"/>
    <property type="evidence" value="ECO:0000318"/>
    <property type="project" value="GO_Central"/>
</dbReference>
<sequence length="123" mass="13800">KELGKALESLGYNATQEELQEMIDGVTAGSDDPCPVDISYFMELIAKKMKDEDSSVRLREAFANFDKDKNGFISASELSNVLKTMGQDLTDKDLDRMIELADIDGDGQVNYEEFVNMMMARNE</sequence>
<evidence type="ECO:0000256" key="2">
    <source>
        <dbReference type="ARBA" id="ARBA00022837"/>
    </source>
</evidence>
<dbReference type="PANTHER" id="PTHR23048:SF0">
    <property type="entry name" value="CALMODULIN LIKE 3"/>
    <property type="match status" value="1"/>
</dbReference>
<proteinExistence type="predicted"/>
<dbReference type="GO" id="GO:0005509">
    <property type="term" value="F:calcium ion binding"/>
    <property type="evidence" value="ECO:0000318"/>
    <property type="project" value="GO_Central"/>
</dbReference>
<keyword evidence="1" id="KW-0677">Repeat</keyword>
<dbReference type="AlphaFoldDB" id="D8R0N4"/>
<dbReference type="GO" id="GO:0005737">
    <property type="term" value="C:cytoplasm"/>
    <property type="evidence" value="ECO:0000318"/>
    <property type="project" value="GO_Central"/>
</dbReference>
<dbReference type="InterPro" id="IPR002048">
    <property type="entry name" value="EF_hand_dom"/>
</dbReference>
<dbReference type="Proteomes" id="UP000001514">
    <property type="component" value="Unassembled WGS sequence"/>
</dbReference>
<organism evidence="5">
    <name type="scientific">Selaginella moellendorffii</name>
    <name type="common">Spikemoss</name>
    <dbReference type="NCBI Taxonomy" id="88036"/>
    <lineage>
        <taxon>Eukaryota</taxon>
        <taxon>Viridiplantae</taxon>
        <taxon>Streptophyta</taxon>
        <taxon>Embryophyta</taxon>
        <taxon>Tracheophyta</taxon>
        <taxon>Lycopodiopsida</taxon>
        <taxon>Selaginellales</taxon>
        <taxon>Selaginellaceae</taxon>
        <taxon>Selaginella</taxon>
    </lineage>
</organism>
<dbReference type="FunFam" id="1.10.238.10:FF:000001">
    <property type="entry name" value="Calmodulin 1"/>
    <property type="match status" value="1"/>
</dbReference>
<dbReference type="Gene3D" id="1.10.238.10">
    <property type="entry name" value="EF-hand"/>
    <property type="match status" value="2"/>
</dbReference>